<dbReference type="Proteomes" id="UP000085678">
    <property type="component" value="Unplaced"/>
</dbReference>
<evidence type="ECO:0000313" key="4">
    <source>
        <dbReference type="Proteomes" id="UP000085678"/>
    </source>
</evidence>
<organism evidence="4 5">
    <name type="scientific">Lingula anatina</name>
    <name type="common">Brachiopod</name>
    <name type="synonym">Lingula unguis</name>
    <dbReference type="NCBI Taxonomy" id="7574"/>
    <lineage>
        <taxon>Eukaryota</taxon>
        <taxon>Metazoa</taxon>
        <taxon>Spiralia</taxon>
        <taxon>Lophotrochozoa</taxon>
        <taxon>Brachiopoda</taxon>
        <taxon>Linguliformea</taxon>
        <taxon>Lingulata</taxon>
        <taxon>Lingulida</taxon>
        <taxon>Linguloidea</taxon>
        <taxon>Lingulidae</taxon>
        <taxon>Lingula</taxon>
    </lineage>
</organism>
<keyword evidence="1" id="KW-0862">Zinc</keyword>
<keyword evidence="1" id="KW-0479">Metal-binding</keyword>
<protein>
    <submittedName>
        <fullName evidence="5">Uncharacterized protein LOC106150836</fullName>
    </submittedName>
</protein>
<dbReference type="KEGG" id="lak:106150836"/>
<sequence length="527" mass="58691">MGIDMSRLASSNQQICQEGHLLIHMKMDVITREDGQQTLTLRCSLCESVLKMSDVSRSPLLNCPVVTAAGQTLQNSQKTNQADTNTSERESSFNDFSQDFVKTDPDSVCGDCEDDLDLDMHVESYESFQLSNKNSSNIDLCANEADVLYSKPIDKTISPLCTDAVPNSTEKTNEKEITSTVDRGTRTQDIQPRNMESFFKRKIQKSPISVEQIPKKTPKLQANRGTISVSLKRSNQQSDNDSNKNCTSSGQPSVFAQISSSERRFKIPSCKFCFATHSEFGQSVVCSHKCPKTGGTIFICSVCNEYYSSCSVVIECERKHRQINATSSKEEFKCIVCDKTFADFGETKRHETCHIQTDTGVAAGASLLHEANSISGPGRPEPEDQNSHISNAITSSTPLIHNSQVPLMPPQAAQFSRLCITQYELEEIKSKAHDARSFCIKLMCKIFSSDERLQNDKNVLGNSSGSGLKKKSLCPYRIQFIKDCARNMYPTDFQNNPSRMWTTCVSAMNSCNRGFRCIKKKQSGIQK</sequence>
<keyword evidence="1" id="KW-0863">Zinc-finger</keyword>
<dbReference type="RefSeq" id="XP_023931872.1">
    <property type="nucleotide sequence ID" value="XM_024076104.1"/>
</dbReference>
<keyword evidence="4" id="KW-1185">Reference proteome</keyword>
<feature type="compositionally biased region" description="Polar residues" evidence="2">
    <location>
        <begin position="74"/>
        <end position="85"/>
    </location>
</feature>
<dbReference type="Pfam" id="PF10523">
    <property type="entry name" value="BEN"/>
    <property type="match status" value="1"/>
</dbReference>
<reference evidence="5" key="2">
    <citation type="submission" date="2025-08" db="UniProtKB">
        <authorList>
            <consortium name="RefSeq"/>
        </authorList>
    </citation>
    <scope>IDENTIFICATION</scope>
</reference>
<evidence type="ECO:0000256" key="2">
    <source>
        <dbReference type="SAM" id="MobiDB-lite"/>
    </source>
</evidence>
<dbReference type="GeneID" id="106150836"/>
<dbReference type="AlphaFoldDB" id="A0A2R2MPD0"/>
<dbReference type="InParanoid" id="A0A2R2MPD0"/>
<dbReference type="GO" id="GO:0003677">
    <property type="term" value="F:DNA binding"/>
    <property type="evidence" value="ECO:0007669"/>
    <property type="project" value="InterPro"/>
</dbReference>
<dbReference type="PROSITE" id="PS50157">
    <property type="entry name" value="ZINC_FINGER_C2H2_2"/>
    <property type="match status" value="1"/>
</dbReference>
<feature type="region of interest" description="Disordered" evidence="2">
    <location>
        <begin position="74"/>
        <end position="97"/>
    </location>
</feature>
<gene>
    <name evidence="5" type="primary">LOC106150836</name>
</gene>
<proteinExistence type="predicted"/>
<dbReference type="GO" id="GO:0008270">
    <property type="term" value="F:zinc ion binding"/>
    <property type="evidence" value="ECO:0007669"/>
    <property type="project" value="UniProtKB-KW"/>
</dbReference>
<accession>A0A2R2MPD0</accession>
<evidence type="ECO:0000256" key="1">
    <source>
        <dbReference type="PROSITE-ProRule" id="PRU00042"/>
    </source>
</evidence>
<evidence type="ECO:0000313" key="5">
    <source>
        <dbReference type="RefSeq" id="XP_023931872.1"/>
    </source>
</evidence>
<name>A0A2R2MPD0_LINAN</name>
<reference evidence="5" key="1">
    <citation type="journal article" date="2015" name="Nat. Commun.">
        <title>The Lingula genome provides insights into brachiopod evolution and the origin of phosphate biomineralization.</title>
        <authorList>
            <person name="Luo Y.J."/>
            <person name="Takeuchi T."/>
            <person name="Koyanagi R."/>
            <person name="Yamada L."/>
            <person name="Kanda M."/>
            <person name="Khalturina M."/>
            <person name="Fujie M."/>
            <person name="Yamasaki S.I."/>
            <person name="Endo K."/>
            <person name="Satoh N."/>
        </authorList>
    </citation>
    <scope>NUCLEOTIDE SEQUENCE</scope>
</reference>
<dbReference type="InterPro" id="IPR013087">
    <property type="entry name" value="Znf_C2H2_type"/>
</dbReference>
<dbReference type="PROSITE" id="PS00028">
    <property type="entry name" value="ZINC_FINGER_C2H2_1"/>
    <property type="match status" value="1"/>
</dbReference>
<evidence type="ECO:0000259" key="3">
    <source>
        <dbReference type="PROSITE" id="PS50157"/>
    </source>
</evidence>
<feature type="region of interest" description="Disordered" evidence="2">
    <location>
        <begin position="230"/>
        <end position="251"/>
    </location>
</feature>
<dbReference type="InterPro" id="IPR018379">
    <property type="entry name" value="BEN_domain"/>
</dbReference>
<feature type="domain" description="C2H2-type" evidence="3">
    <location>
        <begin position="332"/>
        <end position="359"/>
    </location>
</feature>